<name>A0A226F230_FOLCA</name>
<feature type="compositionally biased region" description="Acidic residues" evidence="1">
    <location>
        <begin position="423"/>
        <end position="433"/>
    </location>
</feature>
<evidence type="ECO:0000313" key="3">
    <source>
        <dbReference type="Proteomes" id="UP000198287"/>
    </source>
</evidence>
<feature type="compositionally biased region" description="Basic and acidic residues" evidence="1">
    <location>
        <begin position="229"/>
        <end position="238"/>
    </location>
</feature>
<feature type="region of interest" description="Disordered" evidence="1">
    <location>
        <begin position="208"/>
        <end position="274"/>
    </location>
</feature>
<dbReference type="EMBL" id="LNIX01000001">
    <property type="protein sequence ID" value="OXA63474.1"/>
    <property type="molecule type" value="Genomic_DNA"/>
</dbReference>
<feature type="compositionally biased region" description="Basic and acidic residues" evidence="1">
    <location>
        <begin position="264"/>
        <end position="274"/>
    </location>
</feature>
<comment type="caution">
    <text evidence="2">The sequence shown here is derived from an EMBL/GenBank/DDBJ whole genome shotgun (WGS) entry which is preliminary data.</text>
</comment>
<protein>
    <submittedName>
        <fullName evidence="2">Uncharacterized protein</fullName>
    </submittedName>
</protein>
<keyword evidence="3" id="KW-1185">Reference proteome</keyword>
<feature type="compositionally biased region" description="Basic and acidic residues" evidence="1">
    <location>
        <begin position="398"/>
        <end position="407"/>
    </location>
</feature>
<accession>A0A226F230</accession>
<reference evidence="2 3" key="1">
    <citation type="submission" date="2015-12" db="EMBL/GenBank/DDBJ databases">
        <title>The genome of Folsomia candida.</title>
        <authorList>
            <person name="Faddeeva A."/>
            <person name="Derks M.F."/>
            <person name="Anvar Y."/>
            <person name="Smit S."/>
            <person name="Van Straalen N."/>
            <person name="Roelofs D."/>
        </authorList>
    </citation>
    <scope>NUCLEOTIDE SEQUENCE [LARGE SCALE GENOMIC DNA]</scope>
    <source>
        <strain evidence="2 3">VU population</strain>
        <tissue evidence="2">Whole body</tissue>
    </source>
</reference>
<dbReference type="Proteomes" id="UP000198287">
    <property type="component" value="Unassembled WGS sequence"/>
</dbReference>
<sequence length="433" mass="48672">MTRPSPSSSPPTPERLKISHSSFSSRQDNSESPIIIIMSAICSTCRNPFNDAVVSIRCSHSPCEALTAIFVKPPVKEASTRMQTRSSSRKEFEENLFENTIKMCPNCDEMLAILYDRYKGFVNLIHPESDVGKKLGHLVSEEKKDDSPPTPPISPPCFTDESSISPLCFTEESLLPPPTAARKISVACRNGRPRKVGKTIIVDDKSSSFTTFRDPTSTKKEKKAAKRQISPERCETPTHESPYVSLPDSPPSSGSQQKRQRPQPIDHHDEPDMLHDPYFNIPDCRIIPNQAILLPKLDWIEEQLIYDCGNVVVTKPEIPIEEGPDGPNVCNSDDDEEMTPVMSTRELFATEWYRNDYFIRKWKAAERRKMKEQSNSLPTNKDKFVQLMNVVVEEVDEGPLKEGRHDNSPVPSLCSDTLSEGVCDGDDEDSDCE</sequence>
<proteinExistence type="predicted"/>
<dbReference type="AlphaFoldDB" id="A0A226F230"/>
<feature type="region of interest" description="Disordered" evidence="1">
    <location>
        <begin position="1"/>
        <end position="27"/>
    </location>
</feature>
<organism evidence="2 3">
    <name type="scientific">Folsomia candida</name>
    <name type="common">Springtail</name>
    <dbReference type="NCBI Taxonomy" id="158441"/>
    <lineage>
        <taxon>Eukaryota</taxon>
        <taxon>Metazoa</taxon>
        <taxon>Ecdysozoa</taxon>
        <taxon>Arthropoda</taxon>
        <taxon>Hexapoda</taxon>
        <taxon>Collembola</taxon>
        <taxon>Entomobryomorpha</taxon>
        <taxon>Isotomoidea</taxon>
        <taxon>Isotomidae</taxon>
        <taxon>Proisotominae</taxon>
        <taxon>Folsomia</taxon>
    </lineage>
</organism>
<evidence type="ECO:0000313" key="2">
    <source>
        <dbReference type="EMBL" id="OXA63474.1"/>
    </source>
</evidence>
<evidence type="ECO:0000256" key="1">
    <source>
        <dbReference type="SAM" id="MobiDB-lite"/>
    </source>
</evidence>
<feature type="region of interest" description="Disordered" evidence="1">
    <location>
        <begin position="396"/>
        <end position="433"/>
    </location>
</feature>
<gene>
    <name evidence="2" type="ORF">Fcan01_00340</name>
</gene>